<name>A0A7X6S0W9_9STRE</name>
<feature type="compositionally biased region" description="Basic and acidic residues" evidence="1">
    <location>
        <begin position="114"/>
        <end position="136"/>
    </location>
</feature>
<protein>
    <submittedName>
        <fullName evidence="2">Cystathionine gamma-synthase</fullName>
    </submittedName>
</protein>
<keyword evidence="3" id="KW-1185">Reference proteome</keyword>
<evidence type="ECO:0000313" key="2">
    <source>
        <dbReference type="EMBL" id="NKZ19760.1"/>
    </source>
</evidence>
<dbReference type="RefSeq" id="WP_168548514.1">
    <property type="nucleotide sequence ID" value="NZ_JAAXPR010000003.1"/>
</dbReference>
<feature type="compositionally biased region" description="Basic and acidic residues" evidence="1">
    <location>
        <begin position="92"/>
        <end position="101"/>
    </location>
</feature>
<comment type="caution">
    <text evidence="2">The sequence shown here is derived from an EMBL/GenBank/DDBJ whole genome shotgun (WGS) entry which is preliminary data.</text>
</comment>
<reference evidence="2 3" key="1">
    <citation type="submission" date="2020-04" db="EMBL/GenBank/DDBJ databases">
        <title>MicrobeNet Type strains.</title>
        <authorList>
            <person name="Nicholson A.C."/>
        </authorList>
    </citation>
    <scope>NUCLEOTIDE SEQUENCE [LARGE SCALE GENOMIC DNA]</scope>
    <source>
        <strain evidence="2 3">CCUG 69612</strain>
    </source>
</reference>
<evidence type="ECO:0000256" key="1">
    <source>
        <dbReference type="SAM" id="MobiDB-lite"/>
    </source>
</evidence>
<feature type="compositionally biased region" description="Polar residues" evidence="1">
    <location>
        <begin position="51"/>
        <end position="71"/>
    </location>
</feature>
<accession>A0A7X6S0W9</accession>
<sequence>MMIREPFPLVGDDEVLVRELPVMDLYDDWDLISNIQGPYEDKPFSGPSDRVPQNSWDTQPIDSKQLGNSLDTEPYVPRKKSDMTSHSYSQAERAKAREDLKRKRSAPYLNFDKPGFKSKELPNPKPSQKDKDKAQVDRLSQAANRLRQKTYIKADIKPTYQHVPPVSDDQPRKNTYDFLKTSQVYNYQENQIKKEKKTAQELNLTRFEQWKKL</sequence>
<dbReference type="Proteomes" id="UP000522720">
    <property type="component" value="Unassembled WGS sequence"/>
</dbReference>
<organism evidence="2 3">
    <name type="scientific">Streptococcus ovuberis</name>
    <dbReference type="NCBI Taxonomy" id="1936207"/>
    <lineage>
        <taxon>Bacteria</taxon>
        <taxon>Bacillati</taxon>
        <taxon>Bacillota</taxon>
        <taxon>Bacilli</taxon>
        <taxon>Lactobacillales</taxon>
        <taxon>Streptococcaceae</taxon>
        <taxon>Streptococcus</taxon>
    </lineage>
</organism>
<feature type="region of interest" description="Disordered" evidence="1">
    <location>
        <begin position="155"/>
        <end position="174"/>
    </location>
</feature>
<feature type="region of interest" description="Disordered" evidence="1">
    <location>
        <begin position="38"/>
        <end position="138"/>
    </location>
</feature>
<evidence type="ECO:0000313" key="3">
    <source>
        <dbReference type="Proteomes" id="UP000522720"/>
    </source>
</evidence>
<proteinExistence type="predicted"/>
<dbReference type="AlphaFoldDB" id="A0A7X6S0W9"/>
<gene>
    <name evidence="2" type="ORF">HF992_02670</name>
</gene>
<dbReference type="EMBL" id="JAAXPR010000003">
    <property type="protein sequence ID" value="NKZ19760.1"/>
    <property type="molecule type" value="Genomic_DNA"/>
</dbReference>